<organism evidence="1">
    <name type="scientific">marine sediment metagenome</name>
    <dbReference type="NCBI Taxonomy" id="412755"/>
    <lineage>
        <taxon>unclassified sequences</taxon>
        <taxon>metagenomes</taxon>
        <taxon>ecological metagenomes</taxon>
    </lineage>
</organism>
<sequence length="150" mass="17018">MLVRKSLTEITINSDDKSQISIAFEFPKKENDKTLKKFIKSQLTHAGLSISKISNLTMNKGFIVYVDYYNEPVGSIAFIKGKAFTDLQLIRGDLKYKPKLVVIIDNFGYSNNDVIKGFLRLNVNITLSVIPGHRYSRWAASEGKKNNKEI</sequence>
<reference evidence="1" key="1">
    <citation type="journal article" date="2014" name="Front. Microbiol.">
        <title>High frequency of phylogenetically diverse reductive dehalogenase-homologous genes in deep subseafloor sedimentary metagenomes.</title>
        <authorList>
            <person name="Kawai M."/>
            <person name="Futagami T."/>
            <person name="Toyoda A."/>
            <person name="Takaki Y."/>
            <person name="Nishi S."/>
            <person name="Hori S."/>
            <person name="Arai W."/>
            <person name="Tsubouchi T."/>
            <person name="Morono Y."/>
            <person name="Uchiyama I."/>
            <person name="Ito T."/>
            <person name="Fujiyama A."/>
            <person name="Inagaki F."/>
            <person name="Takami H."/>
        </authorList>
    </citation>
    <scope>NUCLEOTIDE SEQUENCE</scope>
    <source>
        <strain evidence="1">Expedition CK06-06</strain>
    </source>
</reference>
<gene>
    <name evidence="1" type="ORF">S03H2_63677</name>
</gene>
<accession>X1K918</accession>
<dbReference type="AlphaFoldDB" id="X1K918"/>
<name>X1K918_9ZZZZ</name>
<comment type="caution">
    <text evidence="1">The sequence shown here is derived from an EMBL/GenBank/DDBJ whole genome shotgun (WGS) entry which is preliminary data.</text>
</comment>
<dbReference type="InterPro" id="IPR011330">
    <property type="entry name" value="Glyco_hydro/deAcase_b/a-brl"/>
</dbReference>
<feature type="non-terminal residue" evidence="1">
    <location>
        <position position="150"/>
    </location>
</feature>
<dbReference type="EMBL" id="BARU01041279">
    <property type="protein sequence ID" value="GAH86749.1"/>
    <property type="molecule type" value="Genomic_DNA"/>
</dbReference>
<dbReference type="GO" id="GO:0005975">
    <property type="term" value="P:carbohydrate metabolic process"/>
    <property type="evidence" value="ECO:0007669"/>
    <property type="project" value="InterPro"/>
</dbReference>
<proteinExistence type="predicted"/>
<dbReference type="SUPFAM" id="SSF88713">
    <property type="entry name" value="Glycoside hydrolase/deacetylase"/>
    <property type="match status" value="1"/>
</dbReference>
<protein>
    <submittedName>
        <fullName evidence="1">Uncharacterized protein</fullName>
    </submittedName>
</protein>
<dbReference type="Gene3D" id="3.20.20.370">
    <property type="entry name" value="Glycoside hydrolase/deacetylase"/>
    <property type="match status" value="1"/>
</dbReference>
<evidence type="ECO:0000313" key="1">
    <source>
        <dbReference type="EMBL" id="GAH86749.1"/>
    </source>
</evidence>